<evidence type="ECO:0000259" key="1">
    <source>
        <dbReference type="Pfam" id="PF01494"/>
    </source>
</evidence>
<dbReference type="GO" id="GO:0071949">
    <property type="term" value="F:FAD binding"/>
    <property type="evidence" value="ECO:0007669"/>
    <property type="project" value="InterPro"/>
</dbReference>
<gene>
    <name evidence="2" type="ORF">GCM10011588_28280</name>
</gene>
<protein>
    <submittedName>
        <fullName evidence="2">FAD-dependent oxidoreductase</fullName>
    </submittedName>
</protein>
<name>A0A917VS29_9NOCA</name>
<dbReference type="PRINTS" id="PR00420">
    <property type="entry name" value="RNGMNOXGNASE"/>
</dbReference>
<dbReference type="InterPro" id="IPR036188">
    <property type="entry name" value="FAD/NAD-bd_sf"/>
</dbReference>
<accession>A0A917VS29</accession>
<evidence type="ECO:0000313" key="3">
    <source>
        <dbReference type="Proteomes" id="UP000638263"/>
    </source>
</evidence>
<dbReference type="Gene3D" id="3.30.9.10">
    <property type="entry name" value="D-Amino Acid Oxidase, subunit A, domain 2"/>
    <property type="match status" value="1"/>
</dbReference>
<dbReference type="Gene3D" id="3.50.50.60">
    <property type="entry name" value="FAD/NAD(P)-binding domain"/>
    <property type="match status" value="1"/>
</dbReference>
<proteinExistence type="predicted"/>
<dbReference type="EMBL" id="BMMH01000005">
    <property type="protein sequence ID" value="GGL12232.1"/>
    <property type="molecule type" value="Genomic_DNA"/>
</dbReference>
<organism evidence="2 3">
    <name type="scientific">Nocardia jinanensis</name>
    <dbReference type="NCBI Taxonomy" id="382504"/>
    <lineage>
        <taxon>Bacteria</taxon>
        <taxon>Bacillati</taxon>
        <taxon>Actinomycetota</taxon>
        <taxon>Actinomycetes</taxon>
        <taxon>Mycobacteriales</taxon>
        <taxon>Nocardiaceae</taxon>
        <taxon>Nocardia</taxon>
    </lineage>
</organism>
<dbReference type="AlphaFoldDB" id="A0A917VS29"/>
<dbReference type="Proteomes" id="UP000638263">
    <property type="component" value="Unassembled WGS sequence"/>
</dbReference>
<dbReference type="InterPro" id="IPR002938">
    <property type="entry name" value="FAD-bd"/>
</dbReference>
<dbReference type="RefSeq" id="WP_062997833.1">
    <property type="nucleotide sequence ID" value="NZ_BMMH01000005.1"/>
</dbReference>
<sequence>MENRSILISGAGIAGPALAYWLHRYGFHPTVVERAPAPRSGGHAVDIRGTAREVAARMGIVARVRAAGTGARGMAFVDGTGKRVAKMGTDVFGHSGGPVAELSIRRTDLARIIYDGTRAEVEYVFGDAVTAVEQDSDGVHVQFEHGEPRRFDLLVGADGVHSNVRQLVFGPEERYLRDLGSYMALYTAPTELAHDGWRLMYTVPAGNGRPGRTAALYPQLEAGTALTGFFVRSAPLPHARGDIDAQKRIVISAFEDDRWQVPAMLEAIWDAPDFYFDRTVQVEMDTWSRDRTVLLGDASYCASPMSGIGTSLALVGAYILAGELAAADGDHTRAYTGYQQKMRLFVDRAQEFARASGDGGLMPETPRQMWMRNQTIRTLRFLPKRFVPRGMEKVADTVELDEYRTPAHH</sequence>
<reference evidence="2" key="2">
    <citation type="submission" date="2020-09" db="EMBL/GenBank/DDBJ databases">
        <authorList>
            <person name="Sun Q."/>
            <person name="Zhou Y."/>
        </authorList>
    </citation>
    <scope>NUCLEOTIDE SEQUENCE</scope>
    <source>
        <strain evidence="2">CGMCC 4.3508</strain>
    </source>
</reference>
<reference evidence="2" key="1">
    <citation type="journal article" date="2014" name="Int. J. Syst. Evol. Microbiol.">
        <title>Complete genome sequence of Corynebacterium casei LMG S-19264T (=DSM 44701T), isolated from a smear-ripened cheese.</title>
        <authorList>
            <consortium name="US DOE Joint Genome Institute (JGI-PGF)"/>
            <person name="Walter F."/>
            <person name="Albersmeier A."/>
            <person name="Kalinowski J."/>
            <person name="Ruckert C."/>
        </authorList>
    </citation>
    <scope>NUCLEOTIDE SEQUENCE</scope>
    <source>
        <strain evidence="2">CGMCC 4.3508</strain>
    </source>
</reference>
<evidence type="ECO:0000313" key="2">
    <source>
        <dbReference type="EMBL" id="GGL12232.1"/>
    </source>
</evidence>
<dbReference type="PANTHER" id="PTHR46865:SF2">
    <property type="entry name" value="MONOOXYGENASE"/>
    <property type="match status" value="1"/>
</dbReference>
<dbReference type="PANTHER" id="PTHR46865">
    <property type="entry name" value="OXIDOREDUCTASE-RELATED"/>
    <property type="match status" value="1"/>
</dbReference>
<dbReference type="SUPFAM" id="SSF51905">
    <property type="entry name" value="FAD/NAD(P)-binding domain"/>
    <property type="match status" value="1"/>
</dbReference>
<dbReference type="InterPro" id="IPR051704">
    <property type="entry name" value="FAD_aromatic-hydroxylase"/>
</dbReference>
<keyword evidence="3" id="KW-1185">Reference proteome</keyword>
<dbReference type="Pfam" id="PF01494">
    <property type="entry name" value="FAD_binding_3"/>
    <property type="match status" value="1"/>
</dbReference>
<comment type="caution">
    <text evidence="2">The sequence shown here is derived from an EMBL/GenBank/DDBJ whole genome shotgun (WGS) entry which is preliminary data.</text>
</comment>
<feature type="domain" description="FAD-binding" evidence="1">
    <location>
        <begin position="6"/>
        <end position="327"/>
    </location>
</feature>